<protein>
    <submittedName>
        <fullName evidence="1">Uncharacterized protein</fullName>
    </submittedName>
</protein>
<dbReference type="RefSeq" id="XP_056549886.1">
    <property type="nucleotide sequence ID" value="XM_056703926.1"/>
</dbReference>
<dbReference type="GeneID" id="81443105"/>
<reference evidence="1" key="2">
    <citation type="journal article" date="2023" name="IMA Fungus">
        <title>Comparative genomic study of the Penicillium genus elucidates a diverse pangenome and 15 lateral gene transfer events.</title>
        <authorList>
            <person name="Petersen C."/>
            <person name="Sorensen T."/>
            <person name="Nielsen M.R."/>
            <person name="Sondergaard T.E."/>
            <person name="Sorensen J.L."/>
            <person name="Fitzpatrick D.A."/>
            <person name="Frisvad J.C."/>
            <person name="Nielsen K.L."/>
        </authorList>
    </citation>
    <scope>NUCLEOTIDE SEQUENCE</scope>
    <source>
        <strain evidence="1">IBT 29864</strain>
    </source>
</reference>
<evidence type="ECO:0000313" key="1">
    <source>
        <dbReference type="EMBL" id="KAJ5358600.1"/>
    </source>
</evidence>
<accession>A0A9W9UXB7</accession>
<sequence length="255" mass="29523">MDHTSTTEGELPRFNFPGYHWRNEWIFSFLSSFSARSHGQTNSAGRRKDGDIWRNRRTHWRRVAEPRPEESQLIASGESNWFNSTEKLGQIIWAKTGQNLDWKTGKLETGDWRLETWEEIEKVTRQNTTATRVAFCRLQLSACGDSYVVNSMTVDYHTTPYSQRHCRCTGGLCWFYHIGMPMSPLEQSAGYIIVQSGLFISASDYFFPLESPGAWELRQKQEIHSRAFWFSLFTHEFSSPETNFLASALICHLGT</sequence>
<proteinExistence type="predicted"/>
<dbReference type="Proteomes" id="UP001147782">
    <property type="component" value="Unassembled WGS sequence"/>
</dbReference>
<reference evidence="1" key="1">
    <citation type="submission" date="2022-11" db="EMBL/GenBank/DDBJ databases">
        <authorList>
            <person name="Petersen C."/>
        </authorList>
    </citation>
    <scope>NUCLEOTIDE SEQUENCE</scope>
    <source>
        <strain evidence="1">IBT 29864</strain>
    </source>
</reference>
<comment type="caution">
    <text evidence="1">The sequence shown here is derived from an EMBL/GenBank/DDBJ whole genome shotgun (WGS) entry which is preliminary data.</text>
</comment>
<gene>
    <name evidence="1" type="ORF">N7496_011013</name>
</gene>
<organism evidence="1 2">
    <name type="scientific">Penicillium cataractarum</name>
    <dbReference type="NCBI Taxonomy" id="2100454"/>
    <lineage>
        <taxon>Eukaryota</taxon>
        <taxon>Fungi</taxon>
        <taxon>Dikarya</taxon>
        <taxon>Ascomycota</taxon>
        <taxon>Pezizomycotina</taxon>
        <taxon>Eurotiomycetes</taxon>
        <taxon>Eurotiomycetidae</taxon>
        <taxon>Eurotiales</taxon>
        <taxon>Aspergillaceae</taxon>
        <taxon>Penicillium</taxon>
    </lineage>
</organism>
<dbReference type="AlphaFoldDB" id="A0A9W9UXB7"/>
<dbReference type="EMBL" id="JAPZBS010000009">
    <property type="protein sequence ID" value="KAJ5358600.1"/>
    <property type="molecule type" value="Genomic_DNA"/>
</dbReference>
<evidence type="ECO:0000313" key="2">
    <source>
        <dbReference type="Proteomes" id="UP001147782"/>
    </source>
</evidence>
<name>A0A9W9UXB7_9EURO</name>
<keyword evidence="2" id="KW-1185">Reference proteome</keyword>